<accession>A0A2T7BE48</accession>
<dbReference type="EMBL" id="QCYK01000003">
    <property type="protein sequence ID" value="PUZ23363.1"/>
    <property type="molecule type" value="Genomic_DNA"/>
</dbReference>
<dbReference type="AlphaFoldDB" id="A0A2T7BE48"/>
<evidence type="ECO:0000259" key="1">
    <source>
        <dbReference type="Pfam" id="PF00561"/>
    </source>
</evidence>
<dbReference type="InterPro" id="IPR000073">
    <property type="entry name" value="AB_hydrolase_1"/>
</dbReference>
<dbReference type="RefSeq" id="WP_108689127.1">
    <property type="nucleotide sequence ID" value="NZ_QCYK01000003.1"/>
</dbReference>
<protein>
    <submittedName>
        <fullName evidence="2">Alpha/beta hydrolase</fullName>
    </submittedName>
</protein>
<name>A0A2T7BE48_9BACT</name>
<dbReference type="GO" id="GO:0017171">
    <property type="term" value="F:serine hydrolase activity"/>
    <property type="evidence" value="ECO:0007669"/>
    <property type="project" value="TreeGrafter"/>
</dbReference>
<sequence length="257" mass="27573">MATPSASGHAPVNGIQMYYEIYGDGGTPLLLLHGGGSTIQSSFAHFIPHLQGTVIAVELQAHGRTTDRDAPESFTQDADDVAAFIQYLQLGAVHVLGFSNGGSTALQLAIRHPEKVKRVISIAGATKRAAFPHGFFEGMAQATLAHMPEPLQKAFLAVTPSQQGLQAMFEKDRDRMLHFEDWPDTLLQSIQMPVLLLVGDKDVVSVAHTQEIAQTIPHGQLAVLPGGHGVMIGEMEAPGTQHPWPAITAAIVHTFLQ</sequence>
<proteinExistence type="predicted"/>
<evidence type="ECO:0000313" key="3">
    <source>
        <dbReference type="Proteomes" id="UP000244450"/>
    </source>
</evidence>
<feature type="domain" description="AB hydrolase-1" evidence="1">
    <location>
        <begin position="28"/>
        <end position="163"/>
    </location>
</feature>
<dbReference type="Pfam" id="PF00561">
    <property type="entry name" value="Abhydrolase_1"/>
    <property type="match status" value="1"/>
</dbReference>
<organism evidence="2 3">
    <name type="scientific">Chitinophaga parva</name>
    <dbReference type="NCBI Taxonomy" id="2169414"/>
    <lineage>
        <taxon>Bacteria</taxon>
        <taxon>Pseudomonadati</taxon>
        <taxon>Bacteroidota</taxon>
        <taxon>Chitinophagia</taxon>
        <taxon>Chitinophagales</taxon>
        <taxon>Chitinophagaceae</taxon>
        <taxon>Chitinophaga</taxon>
    </lineage>
</organism>
<dbReference type="Proteomes" id="UP000244450">
    <property type="component" value="Unassembled WGS sequence"/>
</dbReference>
<dbReference type="OrthoDB" id="2247630at2"/>
<dbReference type="PANTHER" id="PTHR46331:SF2">
    <property type="entry name" value="VALACYCLOVIR HYDROLASE"/>
    <property type="match status" value="1"/>
</dbReference>
<gene>
    <name evidence="2" type="ORF">DCC81_23560</name>
</gene>
<dbReference type="Gene3D" id="3.40.50.1820">
    <property type="entry name" value="alpha/beta hydrolase"/>
    <property type="match status" value="1"/>
</dbReference>
<dbReference type="PANTHER" id="PTHR46331">
    <property type="entry name" value="VALACYCLOVIR HYDROLASE"/>
    <property type="match status" value="1"/>
</dbReference>
<dbReference type="InterPro" id="IPR029058">
    <property type="entry name" value="AB_hydrolase_fold"/>
</dbReference>
<dbReference type="SUPFAM" id="SSF53474">
    <property type="entry name" value="alpha/beta-Hydrolases"/>
    <property type="match status" value="1"/>
</dbReference>
<keyword evidence="2" id="KW-0378">Hydrolase</keyword>
<comment type="caution">
    <text evidence="2">The sequence shown here is derived from an EMBL/GenBank/DDBJ whole genome shotgun (WGS) entry which is preliminary data.</text>
</comment>
<keyword evidence="3" id="KW-1185">Reference proteome</keyword>
<evidence type="ECO:0000313" key="2">
    <source>
        <dbReference type="EMBL" id="PUZ23363.1"/>
    </source>
</evidence>
<reference evidence="2 3" key="1">
    <citation type="submission" date="2018-04" db="EMBL/GenBank/DDBJ databases">
        <title>Chitinophaga fuyangensis sp. nov., isolated from soil in a chemical factory.</title>
        <authorList>
            <person name="Chen K."/>
        </authorList>
    </citation>
    <scope>NUCLEOTIDE SEQUENCE [LARGE SCALE GENOMIC DNA]</scope>
    <source>
        <strain evidence="2 3">LY-1</strain>
    </source>
</reference>